<dbReference type="PANTHER" id="PTHR42988">
    <property type="entry name" value="PHOSPHOHYDROLASE"/>
    <property type="match status" value="1"/>
</dbReference>
<dbReference type="Gene3D" id="3.60.21.10">
    <property type="match status" value="1"/>
</dbReference>
<evidence type="ECO:0000256" key="4">
    <source>
        <dbReference type="ARBA" id="ARBA00025742"/>
    </source>
</evidence>
<dbReference type="EMBL" id="CP042425">
    <property type="protein sequence ID" value="QEL13984.1"/>
    <property type="molecule type" value="Genomic_DNA"/>
</dbReference>
<dbReference type="Pfam" id="PF00149">
    <property type="entry name" value="Metallophos"/>
    <property type="match status" value="1"/>
</dbReference>
<dbReference type="Proteomes" id="UP000324974">
    <property type="component" value="Chromosome"/>
</dbReference>
<evidence type="ECO:0000313" key="7">
    <source>
        <dbReference type="Proteomes" id="UP000324974"/>
    </source>
</evidence>
<dbReference type="InterPro" id="IPR050884">
    <property type="entry name" value="CNP_phosphodiesterase-III"/>
</dbReference>
<dbReference type="KEGG" id="lrs:PX52LOC_00845"/>
<dbReference type="AlphaFoldDB" id="A0A5C1AA41"/>
<evidence type="ECO:0000256" key="2">
    <source>
        <dbReference type="ARBA" id="ARBA00022801"/>
    </source>
</evidence>
<organism evidence="6 7">
    <name type="scientific">Limnoglobus roseus</name>
    <dbReference type="NCBI Taxonomy" id="2598579"/>
    <lineage>
        <taxon>Bacteria</taxon>
        <taxon>Pseudomonadati</taxon>
        <taxon>Planctomycetota</taxon>
        <taxon>Planctomycetia</taxon>
        <taxon>Gemmatales</taxon>
        <taxon>Gemmataceae</taxon>
        <taxon>Limnoglobus</taxon>
    </lineage>
</organism>
<protein>
    <submittedName>
        <fullName evidence="6">Metallophosphoesterase</fullName>
    </submittedName>
</protein>
<comment type="similarity">
    <text evidence="4">Belongs to the cyclic nucleotide phosphodiesterase class-III family.</text>
</comment>
<evidence type="ECO:0000259" key="5">
    <source>
        <dbReference type="Pfam" id="PF00149"/>
    </source>
</evidence>
<sequence>MLRLAHFSDVHLTSHRLGWTGRDLLTKKVTGWVNVKLLGRGRRFRHAPLIADALLDAFRTRNFDYLVFSGDVTKLAFESEFRQAAARLLVPGLPPVLGVPGNHDYYTGPATRAGLFEKHFAPWLAGERIDHHTYPFARKVGPAWLIGVNSSTANWSLWDASGAIGREQGERLVRLCDHLDDGPRILVTHYPLRTAKGHVERRTHRLRDHASALELAKACRVSLWLHGHIHRGYVLTPTDAIPFPVICAGSCTQTNHWMYNEYEIDGNSLSVLRRTFDFEKKTFVDGERVQLQLG</sequence>
<dbReference type="RefSeq" id="WP_149108908.1">
    <property type="nucleotide sequence ID" value="NZ_CP042425.1"/>
</dbReference>
<evidence type="ECO:0000256" key="1">
    <source>
        <dbReference type="ARBA" id="ARBA00022723"/>
    </source>
</evidence>
<dbReference type="SUPFAM" id="SSF56300">
    <property type="entry name" value="Metallo-dependent phosphatases"/>
    <property type="match status" value="1"/>
</dbReference>
<name>A0A5C1AA41_9BACT</name>
<dbReference type="InterPro" id="IPR004843">
    <property type="entry name" value="Calcineurin-like_PHP"/>
</dbReference>
<keyword evidence="7" id="KW-1185">Reference proteome</keyword>
<dbReference type="PANTHER" id="PTHR42988:SF2">
    <property type="entry name" value="CYCLIC NUCLEOTIDE PHOSPHODIESTERASE CBUA0032-RELATED"/>
    <property type="match status" value="1"/>
</dbReference>
<dbReference type="GO" id="GO:0046872">
    <property type="term" value="F:metal ion binding"/>
    <property type="evidence" value="ECO:0007669"/>
    <property type="project" value="UniProtKB-KW"/>
</dbReference>
<dbReference type="InterPro" id="IPR029052">
    <property type="entry name" value="Metallo-depent_PP-like"/>
</dbReference>
<feature type="domain" description="Calcineurin-like phosphoesterase" evidence="5">
    <location>
        <begin position="2"/>
        <end position="231"/>
    </location>
</feature>
<evidence type="ECO:0000313" key="6">
    <source>
        <dbReference type="EMBL" id="QEL13984.1"/>
    </source>
</evidence>
<keyword evidence="2" id="KW-0378">Hydrolase</keyword>
<dbReference type="GO" id="GO:0016787">
    <property type="term" value="F:hydrolase activity"/>
    <property type="evidence" value="ECO:0007669"/>
    <property type="project" value="UniProtKB-KW"/>
</dbReference>
<proteinExistence type="inferred from homology"/>
<keyword evidence="1" id="KW-0479">Metal-binding</keyword>
<accession>A0A5C1AA41</accession>
<dbReference type="OrthoDB" id="9794568at2"/>
<keyword evidence="3" id="KW-0408">Iron</keyword>
<gene>
    <name evidence="6" type="ORF">PX52LOC_00845</name>
</gene>
<reference evidence="7" key="1">
    <citation type="submission" date="2019-08" db="EMBL/GenBank/DDBJ databases">
        <title>Limnoglobus roseus gen. nov., sp. nov., a novel freshwater planctomycete with a giant genome from the family Gemmataceae.</title>
        <authorList>
            <person name="Kulichevskaya I.S."/>
            <person name="Naumoff D.G."/>
            <person name="Miroshnikov K."/>
            <person name="Ivanova A."/>
            <person name="Philippov D.A."/>
            <person name="Hakobyan A."/>
            <person name="Rijpstra I.C."/>
            <person name="Sinninghe Damste J.S."/>
            <person name="Liesack W."/>
            <person name="Dedysh S.N."/>
        </authorList>
    </citation>
    <scope>NUCLEOTIDE SEQUENCE [LARGE SCALE GENOMIC DNA]</scope>
    <source>
        <strain evidence="7">PX52</strain>
    </source>
</reference>
<evidence type="ECO:0000256" key="3">
    <source>
        <dbReference type="ARBA" id="ARBA00023004"/>
    </source>
</evidence>